<organism evidence="2 3">
    <name type="scientific">Pseudonocardia tropica</name>
    <dbReference type="NCBI Taxonomy" id="681289"/>
    <lineage>
        <taxon>Bacteria</taxon>
        <taxon>Bacillati</taxon>
        <taxon>Actinomycetota</taxon>
        <taxon>Actinomycetes</taxon>
        <taxon>Pseudonocardiales</taxon>
        <taxon>Pseudonocardiaceae</taxon>
        <taxon>Pseudonocardia</taxon>
    </lineage>
</organism>
<keyword evidence="2" id="KW-0560">Oxidoreductase</keyword>
<sequence>MKFREVDRQVTYAEQLDGDEGPIELINLFTMDIADVDLFLRVWSDDAAFMKRQPGFVRTQLHRGTGGSATFVNIATWESATALRTAFTSPEFRAAVARYPHSVEAAPQVCTPVAVPGICTA</sequence>
<evidence type="ECO:0000313" key="3">
    <source>
        <dbReference type="Proteomes" id="UP001464923"/>
    </source>
</evidence>
<dbReference type="InterPro" id="IPR011008">
    <property type="entry name" value="Dimeric_a/b-barrel"/>
</dbReference>
<dbReference type="InterPro" id="IPR007138">
    <property type="entry name" value="ABM_dom"/>
</dbReference>
<keyword evidence="2" id="KW-0503">Monooxygenase</keyword>
<dbReference type="GO" id="GO:0004497">
    <property type="term" value="F:monooxygenase activity"/>
    <property type="evidence" value="ECO:0007669"/>
    <property type="project" value="UniProtKB-KW"/>
</dbReference>
<dbReference type="EMBL" id="JBEDNP010000009">
    <property type="protein sequence ID" value="MEQ3540451.1"/>
    <property type="molecule type" value="Genomic_DNA"/>
</dbReference>
<name>A0ABV1JXQ6_9PSEU</name>
<dbReference type="Pfam" id="PF03992">
    <property type="entry name" value="ABM"/>
    <property type="match status" value="1"/>
</dbReference>
<evidence type="ECO:0000313" key="2">
    <source>
        <dbReference type="EMBL" id="MEQ3540451.1"/>
    </source>
</evidence>
<dbReference type="Proteomes" id="UP001464923">
    <property type="component" value="Unassembled WGS sequence"/>
</dbReference>
<dbReference type="SUPFAM" id="SSF54909">
    <property type="entry name" value="Dimeric alpha+beta barrel"/>
    <property type="match status" value="1"/>
</dbReference>
<evidence type="ECO:0000259" key="1">
    <source>
        <dbReference type="Pfam" id="PF03992"/>
    </source>
</evidence>
<proteinExistence type="predicted"/>
<comment type="caution">
    <text evidence="2">The sequence shown here is derived from an EMBL/GenBank/DDBJ whole genome shotgun (WGS) entry which is preliminary data.</text>
</comment>
<accession>A0ABV1JXQ6</accession>
<protein>
    <submittedName>
        <fullName evidence="2">Antibiotic biosynthesis monooxygenase family protein</fullName>
    </submittedName>
</protein>
<reference evidence="2 3" key="1">
    <citation type="submission" date="2024-03" db="EMBL/GenBank/DDBJ databases">
        <title>Draft genome sequence of Pseudonocardia tropica JCM 19149.</title>
        <authorList>
            <person name="Butdee W."/>
            <person name="Duangmal K."/>
        </authorList>
    </citation>
    <scope>NUCLEOTIDE SEQUENCE [LARGE SCALE GENOMIC DNA]</scope>
    <source>
        <strain evidence="2 3">JCM 19149</strain>
    </source>
</reference>
<feature type="domain" description="ABM" evidence="1">
    <location>
        <begin position="23"/>
        <end position="98"/>
    </location>
</feature>
<dbReference type="Gene3D" id="3.30.70.100">
    <property type="match status" value="1"/>
</dbReference>
<keyword evidence="3" id="KW-1185">Reference proteome</keyword>
<gene>
    <name evidence="2" type="ORF">WHI96_16650</name>
</gene>
<dbReference type="RefSeq" id="WP_345646079.1">
    <property type="nucleotide sequence ID" value="NZ_BAABLY010000040.1"/>
</dbReference>